<evidence type="ECO:0000256" key="1">
    <source>
        <dbReference type="ARBA" id="ARBA00004141"/>
    </source>
</evidence>
<dbReference type="InterPro" id="IPR023826">
    <property type="entry name" value="Rhom-like_SP_proteobac"/>
</dbReference>
<name>A0ABN6DTG1_9BACT</name>
<keyword evidence="8" id="KW-1185">Reference proteome</keyword>
<feature type="transmembrane region" description="Helical" evidence="5">
    <location>
        <begin position="78"/>
        <end position="97"/>
    </location>
</feature>
<feature type="transmembrane region" description="Helical" evidence="5">
    <location>
        <begin position="50"/>
        <end position="71"/>
    </location>
</feature>
<proteinExistence type="predicted"/>
<feature type="transmembrane region" description="Helical" evidence="5">
    <location>
        <begin position="103"/>
        <end position="123"/>
    </location>
</feature>
<dbReference type="Proteomes" id="UP001319827">
    <property type="component" value="Chromosome"/>
</dbReference>
<dbReference type="InterPro" id="IPR035952">
    <property type="entry name" value="Rhomboid-like_sf"/>
</dbReference>
<gene>
    <name evidence="7" type="ORF">DESUT3_04890</name>
</gene>
<comment type="subcellular location">
    <subcellularLocation>
        <location evidence="1">Membrane</location>
        <topology evidence="1">Multi-pass membrane protein</topology>
    </subcellularLocation>
</comment>
<evidence type="ECO:0000313" key="8">
    <source>
        <dbReference type="Proteomes" id="UP001319827"/>
    </source>
</evidence>
<keyword evidence="3 5" id="KW-1133">Transmembrane helix</keyword>
<evidence type="ECO:0000313" key="7">
    <source>
        <dbReference type="EMBL" id="BCR03420.1"/>
    </source>
</evidence>
<dbReference type="NCBIfam" id="TIGR03902">
    <property type="entry name" value="rhom_GG_sort"/>
    <property type="match status" value="1"/>
</dbReference>
<accession>A0ABN6DTG1</accession>
<dbReference type="Gene3D" id="1.20.1540.10">
    <property type="entry name" value="Rhomboid-like"/>
    <property type="match status" value="1"/>
</dbReference>
<dbReference type="RefSeq" id="WP_221250894.1">
    <property type="nucleotide sequence ID" value="NZ_AP024355.1"/>
</dbReference>
<dbReference type="EMBL" id="AP024355">
    <property type="protein sequence ID" value="BCR03420.1"/>
    <property type="molecule type" value="Genomic_DNA"/>
</dbReference>
<reference evidence="7 8" key="2">
    <citation type="journal article" date="2021" name="Int. J. Syst. Evol. Microbiol.">
        <title>Isolation and Polyphasic Characterization of Desulfuromonas versatilis sp. Nov., an Electrogenic Bacteria Capable of Versatile Metabolism Isolated from a Graphene Oxide-Reducing Enrichment Culture.</title>
        <authorList>
            <person name="Xie L."/>
            <person name="Yoshida N."/>
            <person name="Ishii S."/>
            <person name="Meng L."/>
        </authorList>
    </citation>
    <scope>NUCLEOTIDE SEQUENCE [LARGE SCALE GENOMIC DNA]</scope>
    <source>
        <strain evidence="7 8">NIT-T3</strain>
    </source>
</reference>
<dbReference type="InterPro" id="IPR022764">
    <property type="entry name" value="Peptidase_S54_rhomboid_dom"/>
</dbReference>
<protein>
    <recommendedName>
        <fullName evidence="6">Peptidase S54 rhomboid domain-containing protein</fullName>
    </recommendedName>
</protein>
<feature type="domain" description="Peptidase S54 rhomboid" evidence="6">
    <location>
        <begin position="39"/>
        <end position="185"/>
    </location>
</feature>
<dbReference type="SUPFAM" id="SSF144091">
    <property type="entry name" value="Rhomboid-like"/>
    <property type="match status" value="1"/>
</dbReference>
<sequence>MSRRLPAWTLLLVAAASLSYLVPGLAEVLVFDRHAIGQGELWRLLSGHLVHFSASHLLLDLAVVALAGAAIERGPRCAAGALYTGSALAISLALLVLQPQMAFYGGLSGIATAQIAFLAWLGLGAAGPRHWLCLGCLGALALQVIGDFFSGGSWLQLLGDQPFAPAPLAHGAGALSGTILAWRARRQRPARSAADPARCLPEIIQTKPSPDQDTG</sequence>
<evidence type="ECO:0000256" key="2">
    <source>
        <dbReference type="ARBA" id="ARBA00022692"/>
    </source>
</evidence>
<evidence type="ECO:0000256" key="5">
    <source>
        <dbReference type="SAM" id="Phobius"/>
    </source>
</evidence>
<feature type="transmembrane region" description="Helical" evidence="5">
    <location>
        <begin position="130"/>
        <end position="151"/>
    </location>
</feature>
<feature type="transmembrane region" description="Helical" evidence="5">
    <location>
        <begin position="163"/>
        <end position="182"/>
    </location>
</feature>
<evidence type="ECO:0000256" key="3">
    <source>
        <dbReference type="ARBA" id="ARBA00022989"/>
    </source>
</evidence>
<dbReference type="Pfam" id="PF01694">
    <property type="entry name" value="Rhomboid"/>
    <property type="match status" value="1"/>
</dbReference>
<evidence type="ECO:0000259" key="6">
    <source>
        <dbReference type="Pfam" id="PF01694"/>
    </source>
</evidence>
<reference evidence="7 8" key="1">
    <citation type="journal article" date="2016" name="C (Basel)">
        <title>Selective Growth of and Electricity Production by Marine Exoelectrogenic Bacteria in Self-Aggregated Hydrogel of Microbially Reduced Graphene Oxide.</title>
        <authorList>
            <person name="Yoshida N."/>
            <person name="Goto Y."/>
            <person name="Miyata Y."/>
        </authorList>
    </citation>
    <scope>NUCLEOTIDE SEQUENCE [LARGE SCALE GENOMIC DNA]</scope>
    <source>
        <strain evidence="7 8">NIT-T3</strain>
    </source>
</reference>
<organism evidence="7 8">
    <name type="scientific">Desulfuromonas versatilis</name>
    <dbReference type="NCBI Taxonomy" id="2802975"/>
    <lineage>
        <taxon>Bacteria</taxon>
        <taxon>Pseudomonadati</taxon>
        <taxon>Thermodesulfobacteriota</taxon>
        <taxon>Desulfuromonadia</taxon>
        <taxon>Desulfuromonadales</taxon>
        <taxon>Desulfuromonadaceae</taxon>
        <taxon>Desulfuromonas</taxon>
    </lineage>
</organism>
<keyword evidence="4 5" id="KW-0472">Membrane</keyword>
<evidence type="ECO:0000256" key="4">
    <source>
        <dbReference type="ARBA" id="ARBA00023136"/>
    </source>
</evidence>
<keyword evidence="2 5" id="KW-0812">Transmembrane</keyword>